<name>A0A1U9KIJ2_ACEAC</name>
<dbReference type="GO" id="GO:0005524">
    <property type="term" value="F:ATP binding"/>
    <property type="evidence" value="ECO:0007669"/>
    <property type="project" value="UniProtKB-KW"/>
</dbReference>
<protein>
    <recommendedName>
        <fullName evidence="2">histidine kinase</fullName>
        <ecNumber evidence="2">2.7.13.3</ecNumber>
    </recommendedName>
</protein>
<dbReference type="GO" id="GO:0004673">
    <property type="term" value="F:protein histidine kinase activity"/>
    <property type="evidence" value="ECO:0007669"/>
    <property type="project" value="UniProtKB-EC"/>
</dbReference>
<keyword evidence="5" id="KW-0547">Nucleotide-binding</keyword>
<dbReference type="RefSeq" id="WP_077813661.1">
    <property type="nucleotide sequence ID" value="NZ_CP014692.1"/>
</dbReference>
<evidence type="ECO:0000313" key="9">
    <source>
        <dbReference type="EMBL" id="AQS85610.1"/>
    </source>
</evidence>
<dbReference type="InterPro" id="IPR036890">
    <property type="entry name" value="HATPase_C_sf"/>
</dbReference>
<feature type="domain" description="Signal transduction histidine kinase HWE region" evidence="8">
    <location>
        <begin position="267"/>
        <end position="347"/>
    </location>
</feature>
<accession>A0A1U9KIJ2</accession>
<keyword evidence="7" id="KW-0067">ATP-binding</keyword>
<keyword evidence="4" id="KW-0808">Transferase</keyword>
<dbReference type="Gene3D" id="3.30.450.20">
    <property type="entry name" value="PAS domain"/>
    <property type="match status" value="2"/>
</dbReference>
<gene>
    <name evidence="9" type="ORF">A0U92_13450</name>
</gene>
<comment type="catalytic activity">
    <reaction evidence="1">
        <text>ATP + protein L-histidine = ADP + protein N-phospho-L-histidine.</text>
        <dbReference type="EC" id="2.7.13.3"/>
    </reaction>
</comment>
<dbReference type="PANTHER" id="PTHR41523">
    <property type="entry name" value="TWO-COMPONENT SYSTEM SENSOR PROTEIN"/>
    <property type="match status" value="1"/>
</dbReference>
<dbReference type="InterPro" id="IPR035965">
    <property type="entry name" value="PAS-like_dom_sf"/>
</dbReference>
<evidence type="ECO:0000313" key="10">
    <source>
        <dbReference type="Proteomes" id="UP000188937"/>
    </source>
</evidence>
<dbReference type="EC" id="2.7.13.3" evidence="2"/>
<dbReference type="SMART" id="SM00911">
    <property type="entry name" value="HWE_HK"/>
    <property type="match status" value="1"/>
</dbReference>
<evidence type="ECO:0000256" key="1">
    <source>
        <dbReference type="ARBA" id="ARBA00000085"/>
    </source>
</evidence>
<dbReference type="InterPro" id="IPR013656">
    <property type="entry name" value="PAS_4"/>
</dbReference>
<dbReference type="SUPFAM" id="SSF55785">
    <property type="entry name" value="PYP-like sensor domain (PAS domain)"/>
    <property type="match status" value="2"/>
</dbReference>
<evidence type="ECO:0000256" key="6">
    <source>
        <dbReference type="ARBA" id="ARBA00022777"/>
    </source>
</evidence>
<dbReference type="STRING" id="435.A0U92_13450"/>
<organism evidence="9 10">
    <name type="scientific">Acetobacter aceti</name>
    <dbReference type="NCBI Taxonomy" id="435"/>
    <lineage>
        <taxon>Bacteria</taxon>
        <taxon>Pseudomonadati</taxon>
        <taxon>Pseudomonadota</taxon>
        <taxon>Alphaproteobacteria</taxon>
        <taxon>Acetobacterales</taxon>
        <taxon>Acetobacteraceae</taxon>
        <taxon>Acetobacter</taxon>
        <taxon>Acetobacter subgen. Acetobacter</taxon>
    </lineage>
</organism>
<keyword evidence="3" id="KW-0597">Phosphoprotein</keyword>
<proteinExistence type="predicted"/>
<evidence type="ECO:0000256" key="4">
    <source>
        <dbReference type="ARBA" id="ARBA00022679"/>
    </source>
</evidence>
<dbReference type="Gene3D" id="3.30.565.10">
    <property type="entry name" value="Histidine kinase-like ATPase, C-terminal domain"/>
    <property type="match status" value="1"/>
</dbReference>
<evidence type="ECO:0000259" key="8">
    <source>
        <dbReference type="SMART" id="SM00911"/>
    </source>
</evidence>
<dbReference type="Pfam" id="PF08448">
    <property type="entry name" value="PAS_4"/>
    <property type="match status" value="2"/>
</dbReference>
<dbReference type="PANTHER" id="PTHR41523:SF7">
    <property type="entry name" value="HISTIDINE KINASE"/>
    <property type="match status" value="1"/>
</dbReference>
<dbReference type="CDD" id="cd00130">
    <property type="entry name" value="PAS"/>
    <property type="match status" value="1"/>
</dbReference>
<dbReference type="AlphaFoldDB" id="A0A1U9KIJ2"/>
<reference evidence="9 10" key="1">
    <citation type="submission" date="2016-03" db="EMBL/GenBank/DDBJ databases">
        <title>Acetic acid bacteria sequencing.</title>
        <authorList>
            <person name="Brandt J."/>
            <person name="Jakob F."/>
            <person name="Vogel R.F."/>
        </authorList>
    </citation>
    <scope>NUCLEOTIDE SEQUENCE [LARGE SCALE GENOMIC DNA]</scope>
    <source>
        <strain evidence="9 10">TMW2.1153</strain>
    </source>
</reference>
<sequence length="462" mass="51160">MDIASAVIPPSAHVTLDLLPDLISVISPEGRNDYFNKAWRDHANGPEPNFASASWIDWVIVEDRGKIAQAIRLSLDTSHQQMTECRLSGSAAPSPQHAGRWFLFRAVPHKDGNNRVLFWFHILTDVHEQKLREQKTSHNARMRMAMLNVSSDCIKVINTDGSLAHMNEAGCVALNVDPNSGFGMKWIALLPQEAWEAGEKALEEARSGESARFGGLSQIPGQPPRYWDNVLTPLLNLNGTVEAILCVSRDVTEVKENEARIGMLLREVTHRSRNMLTVVRAMLRRTVPDPRAQFVTALDQRITAIARSLDLLVREQWTGAPIEDVVTTQTASTGETWLNRLRINGAPHLRLRSEAVEKIGLAIHELATNATHYGAFSNATGTVTVTWGVDETGDDALFRLQWKEHGGPPVTEPLSKGFGAAVIERNPRGIEGANVTFRYEEDGVFWEFTAPAGRVLTGFKTS</sequence>
<keyword evidence="10" id="KW-1185">Reference proteome</keyword>
<dbReference type="OrthoDB" id="5287260at2"/>
<evidence type="ECO:0000256" key="3">
    <source>
        <dbReference type="ARBA" id="ARBA00022553"/>
    </source>
</evidence>
<dbReference type="Proteomes" id="UP000188937">
    <property type="component" value="Chromosome"/>
</dbReference>
<dbReference type="KEGG" id="aace:A0U92_13450"/>
<dbReference type="InterPro" id="IPR000014">
    <property type="entry name" value="PAS"/>
</dbReference>
<dbReference type="EMBL" id="CP014692">
    <property type="protein sequence ID" value="AQS85610.1"/>
    <property type="molecule type" value="Genomic_DNA"/>
</dbReference>
<dbReference type="InterPro" id="IPR011102">
    <property type="entry name" value="Sig_transdc_His_kinase_HWE"/>
</dbReference>
<dbReference type="Pfam" id="PF07536">
    <property type="entry name" value="HWE_HK"/>
    <property type="match status" value="1"/>
</dbReference>
<keyword evidence="6" id="KW-0418">Kinase</keyword>
<evidence type="ECO:0000256" key="7">
    <source>
        <dbReference type="ARBA" id="ARBA00022840"/>
    </source>
</evidence>
<evidence type="ECO:0000256" key="2">
    <source>
        <dbReference type="ARBA" id="ARBA00012438"/>
    </source>
</evidence>
<evidence type="ECO:0000256" key="5">
    <source>
        <dbReference type="ARBA" id="ARBA00022741"/>
    </source>
</evidence>